<name>A0A381Y2P5_9ZZZZ</name>
<evidence type="ECO:0000313" key="1">
    <source>
        <dbReference type="EMBL" id="SVA71284.1"/>
    </source>
</evidence>
<proteinExistence type="predicted"/>
<protein>
    <submittedName>
        <fullName evidence="1">Uncharacterized protein</fullName>
    </submittedName>
</protein>
<reference evidence="1" key="1">
    <citation type="submission" date="2018-05" db="EMBL/GenBank/DDBJ databases">
        <authorList>
            <person name="Lanie J.A."/>
            <person name="Ng W.-L."/>
            <person name="Kazmierczak K.M."/>
            <person name="Andrzejewski T.M."/>
            <person name="Davidsen T.M."/>
            <person name="Wayne K.J."/>
            <person name="Tettelin H."/>
            <person name="Glass J.I."/>
            <person name="Rusch D."/>
            <person name="Podicherti R."/>
            <person name="Tsui H.-C.T."/>
            <person name="Winkler M.E."/>
        </authorList>
    </citation>
    <scope>NUCLEOTIDE SEQUENCE</scope>
</reference>
<accession>A0A381Y2P5</accession>
<organism evidence="1">
    <name type="scientific">marine metagenome</name>
    <dbReference type="NCBI Taxonomy" id="408172"/>
    <lineage>
        <taxon>unclassified sequences</taxon>
        <taxon>metagenomes</taxon>
        <taxon>ecological metagenomes</taxon>
    </lineage>
</organism>
<dbReference type="EMBL" id="UINC01017253">
    <property type="protein sequence ID" value="SVA71284.1"/>
    <property type="molecule type" value="Genomic_DNA"/>
</dbReference>
<sequence length="47" mass="5367">MLLMVLAVAMVVLMTEHSPFKYGLLNDWLLVVGSGLTVLMYQEVKRR</sequence>
<gene>
    <name evidence="1" type="ORF">METZ01_LOCUS124138</name>
</gene>
<dbReference type="AlphaFoldDB" id="A0A381Y2P5"/>